<dbReference type="RefSeq" id="WP_052274632.1">
    <property type="nucleotide sequence ID" value="NZ_CP014327.1"/>
</dbReference>
<comment type="similarity">
    <text evidence="1">Belongs to the LptD family.</text>
</comment>
<dbReference type="PANTHER" id="PTHR30189:SF1">
    <property type="entry name" value="LPS-ASSEMBLY PROTEIN LPTD"/>
    <property type="match status" value="1"/>
</dbReference>
<dbReference type="GO" id="GO:1990351">
    <property type="term" value="C:transporter complex"/>
    <property type="evidence" value="ECO:0007669"/>
    <property type="project" value="TreeGrafter"/>
</dbReference>
<keyword evidence="1" id="KW-0472">Membrane</keyword>
<dbReference type="GO" id="GO:0043165">
    <property type="term" value="P:Gram-negative-bacterium-type cell outer membrane assembly"/>
    <property type="evidence" value="ECO:0007669"/>
    <property type="project" value="UniProtKB-UniRule"/>
</dbReference>
<feature type="domain" description="LptD C-terminal" evidence="2">
    <location>
        <begin position="283"/>
        <end position="644"/>
    </location>
</feature>
<protein>
    <recommendedName>
        <fullName evidence="1">LPS-assembly protein LptD</fullName>
    </recommendedName>
</protein>
<feature type="signal peptide" evidence="1">
    <location>
        <begin position="1"/>
        <end position="28"/>
    </location>
</feature>
<accession>A0A126V600</accession>
<organism evidence="3 4">
    <name type="scientific">Falsihalocynthiibacter arcticus</name>
    <dbReference type="NCBI Taxonomy" id="1579316"/>
    <lineage>
        <taxon>Bacteria</taxon>
        <taxon>Pseudomonadati</taxon>
        <taxon>Pseudomonadota</taxon>
        <taxon>Alphaproteobacteria</taxon>
        <taxon>Rhodobacterales</taxon>
        <taxon>Roseobacteraceae</taxon>
        <taxon>Falsihalocynthiibacter</taxon>
    </lineage>
</organism>
<reference evidence="3 4" key="1">
    <citation type="submission" date="2016-02" db="EMBL/GenBank/DDBJ databases">
        <title>Complete genome sequence of Halocynthiibacter arcticus PAMC 20958t from arctic marine sediment.</title>
        <authorList>
            <person name="Lee Y.M."/>
            <person name="Baek K."/>
            <person name="Lee H.K."/>
            <person name="Shin S.C."/>
        </authorList>
    </citation>
    <scope>NUCLEOTIDE SEQUENCE [LARGE SCALE GENOMIC DNA]</scope>
    <source>
        <strain evidence="3">PAMC 20958</strain>
    </source>
</reference>
<evidence type="ECO:0000256" key="1">
    <source>
        <dbReference type="HAMAP-Rule" id="MF_01411"/>
    </source>
</evidence>
<dbReference type="EMBL" id="CP014327">
    <property type="protein sequence ID" value="AML53129.1"/>
    <property type="molecule type" value="Genomic_DNA"/>
</dbReference>
<keyword evidence="4" id="KW-1185">Reference proteome</keyword>
<dbReference type="OrthoDB" id="9760225at2"/>
<evidence type="ECO:0000313" key="3">
    <source>
        <dbReference type="EMBL" id="AML53129.1"/>
    </source>
</evidence>
<dbReference type="InterPro" id="IPR050218">
    <property type="entry name" value="LptD"/>
</dbReference>
<dbReference type="PANTHER" id="PTHR30189">
    <property type="entry name" value="LPS-ASSEMBLY PROTEIN"/>
    <property type="match status" value="1"/>
</dbReference>
<dbReference type="Pfam" id="PF04453">
    <property type="entry name" value="LptD"/>
    <property type="match status" value="1"/>
</dbReference>
<feature type="chain" id="PRO_5008999071" description="LPS-assembly protein LptD" evidence="1">
    <location>
        <begin position="29"/>
        <end position="722"/>
    </location>
</feature>
<proteinExistence type="inferred from homology"/>
<sequence precursor="true">MFEIRPVTRILASAVLVAFAIPTTFAHAQTTTQQGQNGPASLVADAISVNSDGDLVATGNVEVFFDGAHLKAHKITYQSKQETLLIEGPMSLTRGTETLILADSGALVRDLQEGLLVGARLVLNQQLQMAANQIQRVDGRYTRLYKTVASSCEVCASNPTPLWEIRAESIVHDQVEKQLYFEKAQLRVMGVPIFYLPYMRLPGPSLERTRGFLIPSLVSNSQLGQGVRIPYFLPFGTSKDLTLAPLVTNNTNTMEYRYRQAFQNGLLEFEGAISKDDIMPDITRGYLFGGGEFVVAQDFILNIRAEIVSDHDYLLTYDFSDQDLLNSTIDLSRAKRYEYISTALSNAESLREGDDNATLPNLAFDSVYERRFFPVGVGGSATFSASFHAAQRQSDENIVGRDVQRGAAFLSWKKTALVGNGMLFSAGADVGAELYGIEQDTTYPPSEFLTYGTLGAELRWPLMKSSQDGTKHLFEPIVQVFYSPLQSDLPPNEDSQDATLDPGNMFSGNRFPGLDRLEAGTWANIGLTYKRVSPDGLTFGATVGRVVRAQDPDLFYQGSGLAGFQSDWLASFEVDILDRLSFASHSLIDDDFSFTRSENLLTYTDDRYNISTGYIWLTPEPALDRYTNTSEWTFDADYLINSTWSGDVYWRYDLAAVTPTEAGFGLTYQNECVEIDLSLSHRFTSSDNVDPSTSVGMTVALTGFGSDGSKPKKSVQKCRRFN</sequence>
<comment type="subunit">
    <text evidence="1">Component of the lipopolysaccharide transport and assembly complex.</text>
</comment>
<dbReference type="AlphaFoldDB" id="A0A126V600"/>
<name>A0A126V600_9RHOB</name>
<keyword evidence="1" id="KW-0732">Signal</keyword>
<keyword evidence="1" id="KW-0998">Cell outer membrane</keyword>
<dbReference type="GO" id="GO:0009279">
    <property type="term" value="C:cell outer membrane"/>
    <property type="evidence" value="ECO:0007669"/>
    <property type="project" value="UniProtKB-SubCell"/>
</dbReference>
<evidence type="ECO:0000313" key="4">
    <source>
        <dbReference type="Proteomes" id="UP000070371"/>
    </source>
</evidence>
<dbReference type="GO" id="GO:0015920">
    <property type="term" value="P:lipopolysaccharide transport"/>
    <property type="evidence" value="ECO:0007669"/>
    <property type="project" value="InterPro"/>
</dbReference>
<evidence type="ECO:0000259" key="2">
    <source>
        <dbReference type="Pfam" id="PF04453"/>
    </source>
</evidence>
<dbReference type="HAMAP" id="MF_01411">
    <property type="entry name" value="LPS_assembly_LptD"/>
    <property type="match status" value="1"/>
</dbReference>
<dbReference type="InterPro" id="IPR020889">
    <property type="entry name" value="LipoPS_assembly_LptD"/>
</dbReference>
<comment type="subcellular location">
    <subcellularLocation>
        <location evidence="1">Cell outer membrane</location>
    </subcellularLocation>
</comment>
<dbReference type="STRING" id="1579316.RC74_19370"/>
<dbReference type="Proteomes" id="UP000070371">
    <property type="component" value="Chromosome"/>
</dbReference>
<dbReference type="InterPro" id="IPR007543">
    <property type="entry name" value="LptD_C"/>
</dbReference>
<comment type="caution">
    <text evidence="1">Lacks conserved residue(s) required for the propagation of feature annotation.</text>
</comment>
<dbReference type="KEGG" id="hat:RC74_19370"/>
<comment type="function">
    <text evidence="1">Involved in the assembly of lipopolysaccharide (LPS) at the surface of the outer membrane.</text>
</comment>
<gene>
    <name evidence="1" type="primary">lptD</name>
    <name evidence="3" type="ORF">RC74_19370</name>
</gene>